<dbReference type="Proteomes" id="UP000530514">
    <property type="component" value="Unassembled WGS sequence"/>
</dbReference>
<evidence type="ECO:0000313" key="2">
    <source>
        <dbReference type="Proteomes" id="UP000530514"/>
    </source>
</evidence>
<evidence type="ECO:0000313" key="1">
    <source>
        <dbReference type="EMBL" id="MBA4543651.1"/>
    </source>
</evidence>
<dbReference type="Gene3D" id="1.10.510.10">
    <property type="entry name" value="Transferase(Phosphotransferase) domain 1"/>
    <property type="match status" value="1"/>
</dbReference>
<protein>
    <submittedName>
        <fullName evidence="1">Serine/threonine protein kinase</fullName>
    </submittedName>
</protein>
<keyword evidence="2" id="KW-1185">Reference proteome</keyword>
<proteinExistence type="predicted"/>
<gene>
    <name evidence="1" type="ORF">H1164_12205</name>
</gene>
<dbReference type="SUPFAM" id="SSF56112">
    <property type="entry name" value="Protein kinase-like (PK-like)"/>
    <property type="match status" value="1"/>
</dbReference>
<name>A0A7W1XBK8_9BACL</name>
<dbReference type="EMBL" id="JACEIP010000019">
    <property type="protein sequence ID" value="MBA4543651.1"/>
    <property type="molecule type" value="Genomic_DNA"/>
</dbReference>
<dbReference type="RefSeq" id="WP_052153835.1">
    <property type="nucleotide sequence ID" value="NZ_JACEIP010000019.1"/>
</dbReference>
<sequence>MLRGDVEQELKRIQIVASPENELVAVKSVPPVFHEIGRGTDAIVVSHPEFPGIVFKVYAKDRIHKKEKEWTVYQKLGNCPFYARCYGYGDHYLILSHESGPTLYECLELGIVIPEQVIRDVEEAVDCARCQGLNPRDIHLKNVLLQKGRAKLIDVSEYMEPGRDRRWEHLVEAYYVCYPYIRGRKIPKWLMERVKRAYFNQGGNAFSLPSFVQNMKQRMGIDWLTQEKNGEEQENVSESD</sequence>
<organism evidence="1 2">
    <name type="scientific">Thermoactinomyces daqus</name>
    <dbReference type="NCBI Taxonomy" id="1329516"/>
    <lineage>
        <taxon>Bacteria</taxon>
        <taxon>Bacillati</taxon>
        <taxon>Bacillota</taxon>
        <taxon>Bacilli</taxon>
        <taxon>Bacillales</taxon>
        <taxon>Thermoactinomycetaceae</taxon>
        <taxon>Thermoactinomyces</taxon>
    </lineage>
</organism>
<keyword evidence="1" id="KW-0723">Serine/threonine-protein kinase</keyword>
<dbReference type="Gene3D" id="3.30.200.20">
    <property type="entry name" value="Phosphorylase Kinase, domain 1"/>
    <property type="match status" value="1"/>
</dbReference>
<dbReference type="OrthoDB" id="529320at2"/>
<reference evidence="1 2" key="1">
    <citation type="submission" date="2020-07" db="EMBL/GenBank/DDBJ databases">
        <authorList>
            <person name="Feng H."/>
        </authorList>
    </citation>
    <scope>NUCLEOTIDE SEQUENCE [LARGE SCALE GENOMIC DNA]</scope>
    <source>
        <strain evidence="2">s-11</strain>
    </source>
</reference>
<keyword evidence="1" id="KW-0808">Transferase</keyword>
<dbReference type="GO" id="GO:0004674">
    <property type="term" value="F:protein serine/threonine kinase activity"/>
    <property type="evidence" value="ECO:0007669"/>
    <property type="project" value="UniProtKB-KW"/>
</dbReference>
<accession>A0A7W1XBK8</accession>
<dbReference type="AlphaFoldDB" id="A0A7W1XBK8"/>
<comment type="caution">
    <text evidence="1">The sequence shown here is derived from an EMBL/GenBank/DDBJ whole genome shotgun (WGS) entry which is preliminary data.</text>
</comment>
<dbReference type="InterPro" id="IPR011009">
    <property type="entry name" value="Kinase-like_dom_sf"/>
</dbReference>
<keyword evidence="1" id="KW-0418">Kinase</keyword>